<dbReference type="Proteomes" id="UP001371305">
    <property type="component" value="Unassembled WGS sequence"/>
</dbReference>
<evidence type="ECO:0000256" key="1">
    <source>
        <dbReference type="SAM" id="MobiDB-lite"/>
    </source>
</evidence>
<protein>
    <submittedName>
        <fullName evidence="4">LysM peptidoglycan-binding domain-containing protein</fullName>
    </submittedName>
</protein>
<feature type="signal peptide" evidence="2">
    <location>
        <begin position="1"/>
        <end position="23"/>
    </location>
</feature>
<keyword evidence="5" id="KW-1185">Reference proteome</keyword>
<evidence type="ECO:0000259" key="3">
    <source>
        <dbReference type="PROSITE" id="PS51782"/>
    </source>
</evidence>
<sequence>MQSRWLFLPAAFLSLFLASCANHGGGGATAGGNPQGLGPFDSRGNYVEAWADSPSQWKKGSSRQIADAQPDRAAATNIPVSPEFVKVEEVPSNAVPYQQGPTTTTVVYKKPTKSSSKVEESTPARRTVERTAPERAVAKNTTSSKSTPKSKTSTKSSSSSVVKSTPKPKVTVKKELVKSKPKAKSSTHTVKSGDNLYNIAKRYGTSVAAIQKANGSKSAMIKPGQSLVIPR</sequence>
<proteinExistence type="predicted"/>
<evidence type="ECO:0000313" key="5">
    <source>
        <dbReference type="Proteomes" id="UP001371305"/>
    </source>
</evidence>
<evidence type="ECO:0000313" key="4">
    <source>
        <dbReference type="EMBL" id="MEK7954050.1"/>
    </source>
</evidence>
<name>A0ABU9B2X5_9BACT</name>
<dbReference type="PANTHER" id="PTHR33734">
    <property type="entry name" value="LYSM DOMAIN-CONTAINING GPI-ANCHORED PROTEIN 2"/>
    <property type="match status" value="1"/>
</dbReference>
<dbReference type="PROSITE" id="PS51782">
    <property type="entry name" value="LYSM"/>
    <property type="match status" value="1"/>
</dbReference>
<feature type="compositionally biased region" description="Low complexity" evidence="1">
    <location>
        <begin position="141"/>
        <end position="169"/>
    </location>
</feature>
<dbReference type="Gene3D" id="3.10.350.10">
    <property type="entry name" value="LysM domain"/>
    <property type="match status" value="1"/>
</dbReference>
<feature type="compositionally biased region" description="Low complexity" evidence="1">
    <location>
        <begin position="101"/>
        <end position="115"/>
    </location>
</feature>
<comment type="caution">
    <text evidence="4">The sequence shown here is derived from an EMBL/GenBank/DDBJ whole genome shotgun (WGS) entry which is preliminary data.</text>
</comment>
<dbReference type="EMBL" id="JBBUKT010000015">
    <property type="protein sequence ID" value="MEK7954050.1"/>
    <property type="molecule type" value="Genomic_DNA"/>
</dbReference>
<reference evidence="4 5" key="1">
    <citation type="submission" date="2024-04" db="EMBL/GenBank/DDBJ databases">
        <title>Luteolibacter sp. isolated from soil.</title>
        <authorList>
            <person name="An J."/>
        </authorList>
    </citation>
    <scope>NUCLEOTIDE SEQUENCE [LARGE SCALE GENOMIC DNA]</scope>
    <source>
        <strain evidence="4 5">Y139</strain>
    </source>
</reference>
<feature type="chain" id="PRO_5045255458" evidence="2">
    <location>
        <begin position="24"/>
        <end position="231"/>
    </location>
</feature>
<feature type="compositionally biased region" description="Basic and acidic residues" evidence="1">
    <location>
        <begin position="116"/>
        <end position="137"/>
    </location>
</feature>
<dbReference type="InterPro" id="IPR018392">
    <property type="entry name" value="LysM"/>
</dbReference>
<keyword evidence="2" id="KW-0732">Signal</keyword>
<dbReference type="PROSITE" id="PS51257">
    <property type="entry name" value="PROKAR_LIPOPROTEIN"/>
    <property type="match status" value="1"/>
</dbReference>
<dbReference type="RefSeq" id="WP_341407816.1">
    <property type="nucleotide sequence ID" value="NZ_JBBUKT010000015.1"/>
</dbReference>
<evidence type="ECO:0000256" key="2">
    <source>
        <dbReference type="SAM" id="SignalP"/>
    </source>
</evidence>
<dbReference type="InterPro" id="IPR036779">
    <property type="entry name" value="LysM_dom_sf"/>
</dbReference>
<dbReference type="PANTHER" id="PTHR33734:SF22">
    <property type="entry name" value="MEMBRANE-BOUND LYTIC MUREIN TRANSGLYCOSYLASE D"/>
    <property type="match status" value="1"/>
</dbReference>
<dbReference type="SMART" id="SM00257">
    <property type="entry name" value="LysM"/>
    <property type="match status" value="1"/>
</dbReference>
<organism evidence="4 5">
    <name type="scientific">Luteolibacter soli</name>
    <dbReference type="NCBI Taxonomy" id="3135280"/>
    <lineage>
        <taxon>Bacteria</taxon>
        <taxon>Pseudomonadati</taxon>
        <taxon>Verrucomicrobiota</taxon>
        <taxon>Verrucomicrobiia</taxon>
        <taxon>Verrucomicrobiales</taxon>
        <taxon>Verrucomicrobiaceae</taxon>
        <taxon>Luteolibacter</taxon>
    </lineage>
</organism>
<dbReference type="SUPFAM" id="SSF54106">
    <property type="entry name" value="LysM domain"/>
    <property type="match status" value="1"/>
</dbReference>
<accession>A0ABU9B2X5</accession>
<dbReference type="Pfam" id="PF01476">
    <property type="entry name" value="LysM"/>
    <property type="match status" value="1"/>
</dbReference>
<dbReference type="CDD" id="cd00118">
    <property type="entry name" value="LysM"/>
    <property type="match status" value="1"/>
</dbReference>
<feature type="region of interest" description="Disordered" evidence="1">
    <location>
        <begin position="94"/>
        <end position="190"/>
    </location>
</feature>
<gene>
    <name evidence="4" type="ORF">WKV53_26270</name>
</gene>
<feature type="domain" description="LysM" evidence="3">
    <location>
        <begin position="186"/>
        <end position="229"/>
    </location>
</feature>